<gene>
    <name evidence="2" type="ORF">C4F50_22850</name>
</gene>
<dbReference type="PANTHER" id="PTHR43245">
    <property type="entry name" value="BIFUNCTIONAL POLYMYXIN RESISTANCE PROTEIN ARNA"/>
    <property type="match status" value="1"/>
</dbReference>
<evidence type="ECO:0000259" key="1">
    <source>
        <dbReference type="Pfam" id="PF01370"/>
    </source>
</evidence>
<reference evidence="2 3" key="1">
    <citation type="submission" date="2018-07" db="EMBL/GenBank/DDBJ databases">
        <title>Genome assembly of strain KB82.</title>
        <authorList>
            <person name="Kukolya J."/>
            <person name="Horvath B."/>
            <person name="Nagy I."/>
            <person name="Toth A."/>
        </authorList>
    </citation>
    <scope>NUCLEOTIDE SEQUENCE [LARGE SCALE GENOMIC DNA]</scope>
    <source>
        <strain evidence="2 3">Kb82</strain>
    </source>
</reference>
<keyword evidence="3" id="KW-1185">Reference proteome</keyword>
<protein>
    <submittedName>
        <fullName evidence="2">NAD-dependent epimerase/dehydratase family protein</fullName>
    </submittedName>
</protein>
<dbReference type="RefSeq" id="WP_194140896.1">
    <property type="nucleotide sequence ID" value="NZ_PRDM01000006.1"/>
</dbReference>
<dbReference type="Proteomes" id="UP000640614">
    <property type="component" value="Unassembled WGS sequence"/>
</dbReference>
<accession>A0ABR9TR08</accession>
<name>A0ABR9TR08_9FLAO</name>
<dbReference type="InterPro" id="IPR036291">
    <property type="entry name" value="NAD(P)-bd_dom_sf"/>
</dbReference>
<comment type="caution">
    <text evidence="2">The sequence shown here is derived from an EMBL/GenBank/DDBJ whole genome shotgun (WGS) entry which is preliminary data.</text>
</comment>
<evidence type="ECO:0000313" key="2">
    <source>
        <dbReference type="EMBL" id="MBE8727765.1"/>
    </source>
</evidence>
<dbReference type="PANTHER" id="PTHR43245:SF58">
    <property type="entry name" value="BLL5923 PROTEIN"/>
    <property type="match status" value="1"/>
</dbReference>
<evidence type="ECO:0000313" key="3">
    <source>
        <dbReference type="Proteomes" id="UP000640614"/>
    </source>
</evidence>
<dbReference type="EMBL" id="PRDM01000006">
    <property type="protein sequence ID" value="MBE8727765.1"/>
    <property type="molecule type" value="Genomic_DNA"/>
</dbReference>
<proteinExistence type="predicted"/>
<dbReference type="Pfam" id="PF01370">
    <property type="entry name" value="Epimerase"/>
    <property type="match status" value="1"/>
</dbReference>
<sequence>MKILLTGSTGFLGSIIKNELLEDNLITLSRTNSDYKISLENEVPDFKEIFDLIIHAAGKAHSVPKTSVEKKQFFDVNVEGTSNLLKGLQKTGIPKQFVFISSVSVYGQNSGKNIDENHPLQAVDPYGLSKVESEKLVINWCKENNIICTILRLPLLVGEKPPGNLGAMINAIDKGYYFNIGNGKAKKSMVLAQDVAAFILKIANTGGIYNLTDGYHPDFYELSTVISMKKNKKTPLNMPIFIAKLAGIIGDLLGEKSPINSSKLKKITSDLTFDDTKARKAVGWNPKKVLEHLQHNSL</sequence>
<dbReference type="Gene3D" id="3.40.50.720">
    <property type="entry name" value="NAD(P)-binding Rossmann-like Domain"/>
    <property type="match status" value="1"/>
</dbReference>
<dbReference type="SUPFAM" id="SSF51735">
    <property type="entry name" value="NAD(P)-binding Rossmann-fold domains"/>
    <property type="match status" value="1"/>
</dbReference>
<feature type="domain" description="NAD-dependent epimerase/dehydratase" evidence="1">
    <location>
        <begin position="3"/>
        <end position="210"/>
    </location>
</feature>
<organism evidence="2 3">
    <name type="scientific">Flavobacterium hungaricum</name>
    <dbReference type="NCBI Taxonomy" id="2082725"/>
    <lineage>
        <taxon>Bacteria</taxon>
        <taxon>Pseudomonadati</taxon>
        <taxon>Bacteroidota</taxon>
        <taxon>Flavobacteriia</taxon>
        <taxon>Flavobacteriales</taxon>
        <taxon>Flavobacteriaceae</taxon>
        <taxon>Flavobacterium</taxon>
    </lineage>
</organism>
<dbReference type="InterPro" id="IPR001509">
    <property type="entry name" value="Epimerase_deHydtase"/>
</dbReference>
<dbReference type="InterPro" id="IPR050177">
    <property type="entry name" value="Lipid_A_modif_metabolic_enz"/>
</dbReference>